<keyword evidence="9" id="KW-1185">Reference proteome</keyword>
<dbReference type="GO" id="GO:0003677">
    <property type="term" value="F:DNA binding"/>
    <property type="evidence" value="ECO:0007669"/>
    <property type="project" value="UniProtKB-UniRule"/>
</dbReference>
<keyword evidence="5 6" id="KW-0804">Transcription</keyword>
<dbReference type="InterPro" id="IPR022876">
    <property type="entry name" value="Tscrpt_rep_Rex"/>
</dbReference>
<dbReference type="Gene3D" id="3.40.50.720">
    <property type="entry name" value="NAD(P)-binding Rossmann-like Domain"/>
    <property type="match status" value="1"/>
</dbReference>
<dbReference type="InterPro" id="IPR003781">
    <property type="entry name" value="CoA-bd"/>
</dbReference>
<evidence type="ECO:0000313" key="9">
    <source>
        <dbReference type="Proteomes" id="UP000199223"/>
    </source>
</evidence>
<dbReference type="AlphaFoldDB" id="A0A1H6XHD1"/>
<dbReference type="InterPro" id="IPR036390">
    <property type="entry name" value="WH_DNA-bd_sf"/>
</dbReference>
<dbReference type="Pfam" id="PF02629">
    <property type="entry name" value="CoA_binding"/>
    <property type="match status" value="1"/>
</dbReference>
<organism evidence="8 9">
    <name type="scientific">Deinococcus reticulitermitis</name>
    <dbReference type="NCBI Taxonomy" id="856736"/>
    <lineage>
        <taxon>Bacteria</taxon>
        <taxon>Thermotogati</taxon>
        <taxon>Deinococcota</taxon>
        <taxon>Deinococci</taxon>
        <taxon>Deinococcales</taxon>
        <taxon>Deinococcaceae</taxon>
        <taxon>Deinococcus</taxon>
    </lineage>
</organism>
<keyword evidence="1 6" id="KW-0963">Cytoplasm</keyword>
<proteinExistence type="inferred from homology"/>
<comment type="function">
    <text evidence="6">Modulates transcription in response to changes in cellular NADH/NAD(+) redox state.</text>
</comment>
<dbReference type="EMBL" id="FNZA01000005">
    <property type="protein sequence ID" value="SEJ28489.1"/>
    <property type="molecule type" value="Genomic_DNA"/>
</dbReference>
<dbReference type="STRING" id="856736.SAMN04488058_105212"/>
<evidence type="ECO:0000259" key="7">
    <source>
        <dbReference type="SMART" id="SM00881"/>
    </source>
</evidence>
<evidence type="ECO:0000256" key="4">
    <source>
        <dbReference type="ARBA" id="ARBA00023125"/>
    </source>
</evidence>
<keyword evidence="2 6" id="KW-0678">Repressor</keyword>
<sequence length="239" mass="25675">MTSVPTAALRRVLTYLRILEDLEAQERELGEPGSVSSSELAQRAGVTPFQVRKDLAYFGRFGKRGMGYSVPLLRRELQHALGLQRSSNVVIVGMGRLGQAIANYPGLGEEPFQCVGLFDVDPALLGREVRGLTIQPIGALPEFVARQARAASRVDLGILTVPAEQAQEAAELLVRSGVRGILNFTPVVIQLQGLLGDSGEAEEGPGVVVENVDFLAGMKRLAFYLLSPPPEGADLEGKK</sequence>
<dbReference type="Pfam" id="PF06971">
    <property type="entry name" value="Put_DNA-bind_N"/>
    <property type="match status" value="1"/>
</dbReference>
<dbReference type="HAMAP" id="MF_01131">
    <property type="entry name" value="Rex"/>
    <property type="match status" value="1"/>
</dbReference>
<dbReference type="PANTHER" id="PTHR35786:SF1">
    <property type="entry name" value="REDOX-SENSING TRANSCRIPTIONAL REPRESSOR REX 1"/>
    <property type="match status" value="1"/>
</dbReference>
<dbReference type="OrthoDB" id="9784760at2"/>
<accession>A0A1H6XHD1</accession>
<evidence type="ECO:0000256" key="5">
    <source>
        <dbReference type="ARBA" id="ARBA00023163"/>
    </source>
</evidence>
<dbReference type="NCBIfam" id="NF003995">
    <property type="entry name" value="PRK05472.2-4"/>
    <property type="match status" value="1"/>
</dbReference>
<dbReference type="NCBIfam" id="NF003994">
    <property type="entry name" value="PRK05472.2-3"/>
    <property type="match status" value="1"/>
</dbReference>
<dbReference type="PANTHER" id="PTHR35786">
    <property type="entry name" value="REDOX-SENSING TRANSCRIPTIONAL REPRESSOR REX"/>
    <property type="match status" value="1"/>
</dbReference>
<evidence type="ECO:0000256" key="1">
    <source>
        <dbReference type="ARBA" id="ARBA00022490"/>
    </source>
</evidence>
<reference evidence="9" key="1">
    <citation type="submission" date="2016-10" db="EMBL/GenBank/DDBJ databases">
        <authorList>
            <person name="Varghese N."/>
            <person name="Submissions S."/>
        </authorList>
    </citation>
    <scope>NUCLEOTIDE SEQUENCE [LARGE SCALE GENOMIC DNA]</scope>
    <source>
        <strain evidence="9">CGMCC 1.10218</strain>
    </source>
</reference>
<keyword evidence="6" id="KW-0520">NAD</keyword>
<evidence type="ECO:0000256" key="2">
    <source>
        <dbReference type="ARBA" id="ARBA00022491"/>
    </source>
</evidence>
<dbReference type="SUPFAM" id="SSF51735">
    <property type="entry name" value="NAD(P)-binding Rossmann-fold domains"/>
    <property type="match status" value="1"/>
</dbReference>
<name>A0A1H6XHD1_9DEIO</name>
<dbReference type="SMART" id="SM00881">
    <property type="entry name" value="CoA_binding"/>
    <property type="match status" value="1"/>
</dbReference>
<comment type="subunit">
    <text evidence="6">Homodimer.</text>
</comment>
<dbReference type="Proteomes" id="UP000199223">
    <property type="component" value="Unassembled WGS sequence"/>
</dbReference>
<dbReference type="InterPro" id="IPR036291">
    <property type="entry name" value="NAD(P)-bd_dom_sf"/>
</dbReference>
<dbReference type="GO" id="GO:0003700">
    <property type="term" value="F:DNA-binding transcription factor activity"/>
    <property type="evidence" value="ECO:0007669"/>
    <property type="project" value="UniProtKB-UniRule"/>
</dbReference>
<keyword evidence="3 6" id="KW-0805">Transcription regulation</keyword>
<evidence type="ECO:0000256" key="6">
    <source>
        <dbReference type="HAMAP-Rule" id="MF_01131"/>
    </source>
</evidence>
<dbReference type="InterPro" id="IPR036388">
    <property type="entry name" value="WH-like_DNA-bd_sf"/>
</dbReference>
<evidence type="ECO:0000313" key="8">
    <source>
        <dbReference type="EMBL" id="SEJ28489.1"/>
    </source>
</evidence>
<keyword evidence="4 6" id="KW-0238">DNA-binding</keyword>
<feature type="domain" description="CoA-binding" evidence="7">
    <location>
        <begin position="83"/>
        <end position="188"/>
    </location>
</feature>
<gene>
    <name evidence="6" type="primary">rex</name>
    <name evidence="8" type="ORF">SAMN04488058_105212</name>
</gene>
<dbReference type="NCBIfam" id="NF003996">
    <property type="entry name" value="PRK05472.2-5"/>
    <property type="match status" value="1"/>
</dbReference>
<protein>
    <recommendedName>
        <fullName evidence="6">Redox-sensing transcriptional repressor Rex</fullName>
    </recommendedName>
</protein>
<dbReference type="Gene3D" id="1.10.10.10">
    <property type="entry name" value="Winged helix-like DNA-binding domain superfamily/Winged helix DNA-binding domain"/>
    <property type="match status" value="1"/>
</dbReference>
<dbReference type="SUPFAM" id="SSF46785">
    <property type="entry name" value="Winged helix' DNA-binding domain"/>
    <property type="match status" value="1"/>
</dbReference>
<dbReference type="GO" id="GO:0005737">
    <property type="term" value="C:cytoplasm"/>
    <property type="evidence" value="ECO:0007669"/>
    <property type="project" value="UniProtKB-SubCell"/>
</dbReference>
<dbReference type="RefSeq" id="WP_092264183.1">
    <property type="nucleotide sequence ID" value="NZ_FNZA01000005.1"/>
</dbReference>
<comment type="caution">
    <text evidence="6">Lacks conserved residue(s) required for the propagation of feature annotation.</text>
</comment>
<comment type="similarity">
    <text evidence="6">Belongs to the transcriptional regulatory Rex family.</text>
</comment>
<comment type="subcellular location">
    <subcellularLocation>
        <location evidence="6">Cytoplasm</location>
    </subcellularLocation>
</comment>
<dbReference type="InterPro" id="IPR009718">
    <property type="entry name" value="Rex_DNA-bd_C_dom"/>
</dbReference>
<feature type="binding site" evidence="6">
    <location>
        <begin position="93"/>
        <end position="98"/>
    </location>
    <ligand>
        <name>NAD(+)</name>
        <dbReference type="ChEBI" id="CHEBI:57540"/>
    </ligand>
</feature>
<dbReference type="GO" id="GO:0051775">
    <property type="term" value="P:response to redox state"/>
    <property type="evidence" value="ECO:0007669"/>
    <property type="project" value="InterPro"/>
</dbReference>
<evidence type="ECO:0000256" key="3">
    <source>
        <dbReference type="ARBA" id="ARBA00023015"/>
    </source>
</evidence>
<dbReference type="GO" id="GO:0045892">
    <property type="term" value="P:negative regulation of DNA-templated transcription"/>
    <property type="evidence" value="ECO:0007669"/>
    <property type="project" value="InterPro"/>
</dbReference>